<dbReference type="Proteomes" id="UP000094313">
    <property type="component" value="Chromosome"/>
</dbReference>
<dbReference type="EMBL" id="CP017141">
    <property type="protein sequence ID" value="AOM77378.1"/>
    <property type="molecule type" value="Genomic_DNA"/>
</dbReference>
<reference evidence="1 2" key="1">
    <citation type="submission" date="2016-08" db="EMBL/GenBank/DDBJ databases">
        <authorList>
            <person name="Seilhamer J.J."/>
        </authorList>
    </citation>
    <scope>NUCLEOTIDE SEQUENCE [LARGE SCALE GENOMIC DNA]</scope>
    <source>
        <strain evidence="1 2">DX4</strain>
    </source>
</reference>
<name>A0A1D7QFB4_9SPHI</name>
<proteinExistence type="predicted"/>
<protein>
    <submittedName>
        <fullName evidence="1">Uncharacterized protein</fullName>
    </submittedName>
</protein>
<evidence type="ECO:0000313" key="1">
    <source>
        <dbReference type="EMBL" id="AOM77378.1"/>
    </source>
</evidence>
<dbReference type="RefSeq" id="WP_069379068.1">
    <property type="nucleotide sequence ID" value="NZ_CP017141.1"/>
</dbReference>
<dbReference type="AlphaFoldDB" id="A0A1D7QFB4"/>
<accession>A0A1D7QFB4</accession>
<organism evidence="1 2">
    <name type="scientific">Pedobacter steynii</name>
    <dbReference type="NCBI Taxonomy" id="430522"/>
    <lineage>
        <taxon>Bacteria</taxon>
        <taxon>Pseudomonadati</taxon>
        <taxon>Bacteroidota</taxon>
        <taxon>Sphingobacteriia</taxon>
        <taxon>Sphingobacteriales</taxon>
        <taxon>Sphingobacteriaceae</taxon>
        <taxon>Pedobacter</taxon>
    </lineage>
</organism>
<dbReference type="KEGG" id="psty:BFS30_09495"/>
<gene>
    <name evidence="1" type="ORF">BFS30_09495</name>
</gene>
<sequence length="465" mass="52336">METTEEFGIKLTEIADLAFYYGIESLPDAQKSRPGKEWSKDEMDFFMEKCHDGFKLAQNRLVEEVMSYQLLYRQNKEHIKQSRSGVDKTKTKELQNKEKVIIRRLHNLSHIADGMVVQMLGQQVDVARRLNIGEKGSKHLENSNIEHVIKVVNELNKKPGTFALISDLTSYIQIGDIFVIDREKGYYISELKEGEVNAKLRKFIDTSLENGPPVCEGFQPDFTDHEMDQIKRMLKQDLRALQAVEIVNTDEGIDPKTGGRMTVRTPVVDMEFYDGIFIPMLEELKTKNWSYTVLDRCLHIGMYHGEVGLLMAAGTIPGILERAAENYIVVDLMAITESLSETLFAKPLPKDFVIKLMTGQAKIIIGIDMDKLIQVFNDNGVKTRWLSKRETGKVNSNGKKLEIVVINGRAIGIELGHGKEGIVSGGIISKIVFDNVLPSSLAQAMSTAQGPTMKFGDEHDGNQQI</sequence>
<evidence type="ECO:0000313" key="2">
    <source>
        <dbReference type="Proteomes" id="UP000094313"/>
    </source>
</evidence>
<dbReference type="OrthoDB" id="7059173at2"/>
<keyword evidence="2" id="KW-1185">Reference proteome</keyword>